<evidence type="ECO:0000313" key="3">
    <source>
        <dbReference type="Proteomes" id="UP000507470"/>
    </source>
</evidence>
<proteinExistence type="predicted"/>
<gene>
    <name evidence="2" type="ORF">MCOR_44329</name>
</gene>
<feature type="region of interest" description="Disordered" evidence="1">
    <location>
        <begin position="177"/>
        <end position="242"/>
    </location>
</feature>
<reference evidence="2 3" key="1">
    <citation type="submission" date="2020-06" db="EMBL/GenBank/DDBJ databases">
        <authorList>
            <person name="Li R."/>
            <person name="Bekaert M."/>
        </authorList>
    </citation>
    <scope>NUCLEOTIDE SEQUENCE [LARGE SCALE GENOMIC DNA]</scope>
    <source>
        <strain evidence="3">wild</strain>
    </source>
</reference>
<dbReference type="Proteomes" id="UP000507470">
    <property type="component" value="Unassembled WGS sequence"/>
</dbReference>
<sequence length="335" mass="39025">MSLCCLKTRDLSWQDHSINIELILAPRKTNLLSKQHISLGSKCDDEVTRYELKQNSFLKHLQLEKHHLGQKATDYYILKAKRFLDNFPVDLRKEILNRRSFSDALNKIRDEVLENQKRAQSEPLPNSSGSYRRKSDANDTKFPQLSNQVKKKTSCTKRGDFTYITEFPERNDELPPVIIEVDKTRPEKPSLRRSNTEYISMRRTGSGKSNSHSANSDSRRPKLARQKSVRFENDSEPSEKKATLQEKVKEFIKEQEYFNSQVQHNHRVNKTGDENENDKEKLVSAFDNFCKMQNNKSQLHKLVKLASKFKVSNSMTNSARHFKSSRSYQTIHNVS</sequence>
<name>A0A6J8DSZ9_MYTCO</name>
<feature type="compositionally biased region" description="Basic and acidic residues" evidence="1">
    <location>
        <begin position="229"/>
        <end position="242"/>
    </location>
</feature>
<accession>A0A6J8DSZ9</accession>
<dbReference type="AlphaFoldDB" id="A0A6J8DSZ9"/>
<evidence type="ECO:0000313" key="2">
    <source>
        <dbReference type="EMBL" id="CAC5411209.1"/>
    </source>
</evidence>
<protein>
    <submittedName>
        <fullName evidence="2">Uncharacterized protein</fullName>
    </submittedName>
</protein>
<dbReference type="EMBL" id="CACVKT020007834">
    <property type="protein sequence ID" value="CAC5411209.1"/>
    <property type="molecule type" value="Genomic_DNA"/>
</dbReference>
<feature type="compositionally biased region" description="Basic and acidic residues" evidence="1">
    <location>
        <begin position="180"/>
        <end position="190"/>
    </location>
</feature>
<feature type="region of interest" description="Disordered" evidence="1">
    <location>
        <begin position="114"/>
        <end position="153"/>
    </location>
</feature>
<feature type="compositionally biased region" description="Polar residues" evidence="1">
    <location>
        <begin position="206"/>
        <end position="216"/>
    </location>
</feature>
<evidence type="ECO:0000256" key="1">
    <source>
        <dbReference type="SAM" id="MobiDB-lite"/>
    </source>
</evidence>
<organism evidence="2 3">
    <name type="scientific">Mytilus coruscus</name>
    <name type="common">Sea mussel</name>
    <dbReference type="NCBI Taxonomy" id="42192"/>
    <lineage>
        <taxon>Eukaryota</taxon>
        <taxon>Metazoa</taxon>
        <taxon>Spiralia</taxon>
        <taxon>Lophotrochozoa</taxon>
        <taxon>Mollusca</taxon>
        <taxon>Bivalvia</taxon>
        <taxon>Autobranchia</taxon>
        <taxon>Pteriomorphia</taxon>
        <taxon>Mytilida</taxon>
        <taxon>Mytiloidea</taxon>
        <taxon>Mytilidae</taxon>
        <taxon>Mytilinae</taxon>
        <taxon>Mytilus</taxon>
    </lineage>
</organism>
<keyword evidence="3" id="KW-1185">Reference proteome</keyword>
<dbReference type="OrthoDB" id="6077476at2759"/>